<dbReference type="Pfam" id="PF00183">
    <property type="entry name" value="HSP90"/>
    <property type="match status" value="1"/>
</dbReference>
<dbReference type="PIRSF" id="PIRSF002583">
    <property type="entry name" value="Hsp90"/>
    <property type="match status" value="1"/>
</dbReference>
<feature type="binding site" evidence="11">
    <location>
        <position position="31"/>
    </location>
    <ligand>
        <name>ATP</name>
        <dbReference type="ChEBI" id="CHEBI:30616"/>
    </ligand>
</feature>
<dbReference type="Gene3D" id="3.30.565.10">
    <property type="entry name" value="Histidine kinase-like ATPase, C-terminal domain"/>
    <property type="match status" value="1"/>
</dbReference>
<keyword evidence="4 11" id="KW-0067">ATP-binding</keyword>
<dbReference type="NCBIfam" id="NF003555">
    <property type="entry name" value="PRK05218.1"/>
    <property type="match status" value="1"/>
</dbReference>
<dbReference type="EMBL" id="SODV01000002">
    <property type="protein sequence ID" value="TDW95675.1"/>
    <property type="molecule type" value="Genomic_DNA"/>
</dbReference>
<sequence>MQKGTIRVQTENIFPIIKKFLYSDHDIFVRELVSNAVDATQKLKTLSSLGEAKGDLGDLRIDVSIDKENKTLTISDRGVGMTEAEVDKYLNQVAFSGAEEFLNKYKGQNEANIIGHFGLGFYSSFMVSDRVTVVTQSYQDAPAVRWECDGSPEFTLEPAERAAGRGTDIILHLNEDSQEFLEADRIRHILERFCRFLPVPIWFEGKQINNTSPAWTKKPSELTPQDYKDFYKELYPAGELPLFWIHLNVDYPFNLTGILYFPKIQHSYEIQKDKIQLYSNQVFVTDEVKDIVPEFLMLLHGVIDSPDIPLNVSRSYLQGDPNVRKINSYITKKVADKLGELFRTDQKEYEGKWEQIGLFVKYGMMTDDKFMEKGNEFLIMEDARGGTFYTLEEYKQKTEALQKNKEGKTVILYTTQPVQQDAYIQAAQAKGFVVVKAETLVDAAFINNMEMRWENVQFTRVDADIVENLIDRQEKGDSILSGDQETSLKEWFASQVPDQHITVEIHGLSPDSAPVVATRPEFMRRMKDMAAVGGGGMAGFYANMPDEVTLTVNGNHPVYQQLFADNDAEHRNKQVRNLADLALLSQGLLKGNELTAFIQRSVELMSGEKKSKIILEP</sequence>
<keyword evidence="5" id="KW-0346">Stress response</keyword>
<dbReference type="InterPro" id="IPR001404">
    <property type="entry name" value="Hsp90_fam"/>
</dbReference>
<feature type="binding site" evidence="11">
    <location>
        <position position="81"/>
    </location>
    <ligand>
        <name>ATP</name>
        <dbReference type="ChEBI" id="CHEBI:30616"/>
    </ligand>
</feature>
<evidence type="ECO:0000313" key="13">
    <source>
        <dbReference type="Proteomes" id="UP000294498"/>
    </source>
</evidence>
<comment type="caution">
    <text evidence="12">The sequence shown here is derived from an EMBL/GenBank/DDBJ whole genome shotgun (WGS) entry which is preliminary data.</text>
</comment>
<evidence type="ECO:0000313" key="12">
    <source>
        <dbReference type="EMBL" id="TDW95675.1"/>
    </source>
</evidence>
<evidence type="ECO:0000256" key="7">
    <source>
        <dbReference type="ARBA" id="ARBA00067988"/>
    </source>
</evidence>
<dbReference type="InterPro" id="IPR037196">
    <property type="entry name" value="HSP90_C"/>
</dbReference>
<keyword evidence="6" id="KW-0143">Chaperone</keyword>
<dbReference type="SUPFAM" id="SSF54211">
    <property type="entry name" value="Ribosomal protein S5 domain 2-like"/>
    <property type="match status" value="1"/>
</dbReference>
<dbReference type="InterPro" id="IPR020575">
    <property type="entry name" value="Hsp90_N"/>
</dbReference>
<dbReference type="Gene3D" id="3.30.230.80">
    <property type="match status" value="1"/>
</dbReference>
<dbReference type="GO" id="GO:0005524">
    <property type="term" value="F:ATP binding"/>
    <property type="evidence" value="ECO:0007669"/>
    <property type="project" value="UniProtKB-KW"/>
</dbReference>
<keyword evidence="13" id="KW-1185">Reference proteome</keyword>
<comment type="similarity">
    <text evidence="1">Belongs to the heat shock protein 90 family.</text>
</comment>
<dbReference type="SUPFAM" id="SSF55874">
    <property type="entry name" value="ATPase domain of HSP90 chaperone/DNA topoisomerase II/histidine kinase"/>
    <property type="match status" value="1"/>
</dbReference>
<dbReference type="Gene3D" id="3.40.50.11260">
    <property type="match status" value="1"/>
</dbReference>
<evidence type="ECO:0000256" key="11">
    <source>
        <dbReference type="PIRSR" id="PIRSR002583-1"/>
    </source>
</evidence>
<dbReference type="CDD" id="cd16927">
    <property type="entry name" value="HATPase_Hsp90-like"/>
    <property type="match status" value="1"/>
</dbReference>
<dbReference type="Gene3D" id="1.20.120.790">
    <property type="entry name" value="Heat shock protein 90, C-terminal domain"/>
    <property type="match status" value="1"/>
</dbReference>
<feature type="binding site" evidence="11">
    <location>
        <position position="35"/>
    </location>
    <ligand>
        <name>ATP</name>
        <dbReference type="ChEBI" id="CHEBI:30616"/>
    </ligand>
</feature>
<feature type="binding site" evidence="11">
    <location>
        <begin position="96"/>
        <end position="97"/>
    </location>
    <ligand>
        <name>ATP</name>
        <dbReference type="ChEBI" id="CHEBI:30616"/>
    </ligand>
</feature>
<dbReference type="Pfam" id="PF13589">
    <property type="entry name" value="HATPase_c_3"/>
    <property type="match status" value="1"/>
</dbReference>
<organism evidence="12 13">
    <name type="scientific">Dinghuibacter silviterrae</name>
    <dbReference type="NCBI Taxonomy" id="1539049"/>
    <lineage>
        <taxon>Bacteria</taxon>
        <taxon>Pseudomonadati</taxon>
        <taxon>Bacteroidota</taxon>
        <taxon>Chitinophagia</taxon>
        <taxon>Chitinophagales</taxon>
        <taxon>Chitinophagaceae</taxon>
        <taxon>Dinghuibacter</taxon>
    </lineage>
</organism>
<dbReference type="Proteomes" id="UP000294498">
    <property type="component" value="Unassembled WGS sequence"/>
</dbReference>
<evidence type="ECO:0000256" key="8">
    <source>
        <dbReference type="ARBA" id="ARBA00070675"/>
    </source>
</evidence>
<dbReference type="InterPro" id="IPR020568">
    <property type="entry name" value="Ribosomal_Su5_D2-typ_SF"/>
</dbReference>
<feature type="binding site" evidence="11">
    <location>
        <position position="314"/>
    </location>
    <ligand>
        <name>ATP</name>
        <dbReference type="ChEBI" id="CHEBI:30616"/>
    </ligand>
</feature>
<feature type="binding site" evidence="11">
    <location>
        <position position="167"/>
    </location>
    <ligand>
        <name>ATP</name>
        <dbReference type="ChEBI" id="CHEBI:30616"/>
    </ligand>
</feature>
<dbReference type="FunFam" id="3.30.565.10:FF:000076">
    <property type="entry name" value="Molecular chaperone HtpG"/>
    <property type="match status" value="1"/>
</dbReference>
<dbReference type="GO" id="GO:0051082">
    <property type="term" value="F:unfolded protein binding"/>
    <property type="evidence" value="ECO:0007669"/>
    <property type="project" value="InterPro"/>
</dbReference>
<dbReference type="SUPFAM" id="SSF110942">
    <property type="entry name" value="HSP90 C-terminal domain"/>
    <property type="match status" value="1"/>
</dbReference>
<evidence type="ECO:0000256" key="5">
    <source>
        <dbReference type="ARBA" id="ARBA00023016"/>
    </source>
</evidence>
<evidence type="ECO:0000256" key="9">
    <source>
        <dbReference type="ARBA" id="ARBA00079544"/>
    </source>
</evidence>
<reference evidence="12 13" key="1">
    <citation type="submission" date="2019-03" db="EMBL/GenBank/DDBJ databases">
        <title>Genomic Encyclopedia of Type Strains, Phase IV (KMG-IV): sequencing the most valuable type-strain genomes for metagenomic binning, comparative biology and taxonomic classification.</title>
        <authorList>
            <person name="Goeker M."/>
        </authorList>
    </citation>
    <scope>NUCLEOTIDE SEQUENCE [LARGE SCALE GENOMIC DNA]</scope>
    <source>
        <strain evidence="12 13">DSM 100059</strain>
    </source>
</reference>
<feature type="binding site" evidence="11">
    <location>
        <position position="76"/>
    </location>
    <ligand>
        <name>ATP</name>
        <dbReference type="ChEBI" id="CHEBI:30616"/>
    </ligand>
</feature>
<dbReference type="GO" id="GO:0140662">
    <property type="term" value="F:ATP-dependent protein folding chaperone"/>
    <property type="evidence" value="ECO:0007669"/>
    <property type="project" value="InterPro"/>
</dbReference>
<dbReference type="AlphaFoldDB" id="A0A4R8DE42"/>
<protein>
    <recommendedName>
        <fullName evidence="8">Chaperone protein HtpG</fullName>
    </recommendedName>
    <alternativeName>
        <fullName evidence="7">Chaperone protein htpG</fullName>
    </alternativeName>
    <alternativeName>
        <fullName evidence="9 10">Heat shock protein HtpG</fullName>
    </alternativeName>
</protein>
<dbReference type="InterPro" id="IPR036890">
    <property type="entry name" value="HATPase_C_sf"/>
</dbReference>
<dbReference type="FunFam" id="3.30.230.80:FF:000008">
    <property type="entry name" value="Molecular chaperone HtpG"/>
    <property type="match status" value="1"/>
</dbReference>
<keyword evidence="3 11" id="KW-0547">Nucleotide-binding</keyword>
<keyword evidence="2" id="KW-0963">Cytoplasm</keyword>
<evidence type="ECO:0000256" key="3">
    <source>
        <dbReference type="ARBA" id="ARBA00022741"/>
    </source>
</evidence>
<evidence type="ECO:0000256" key="2">
    <source>
        <dbReference type="ARBA" id="ARBA00022490"/>
    </source>
</evidence>
<dbReference type="PANTHER" id="PTHR11528">
    <property type="entry name" value="HEAT SHOCK PROTEIN 90 FAMILY MEMBER"/>
    <property type="match status" value="1"/>
</dbReference>
<evidence type="ECO:0000256" key="4">
    <source>
        <dbReference type="ARBA" id="ARBA00022840"/>
    </source>
</evidence>
<dbReference type="PRINTS" id="PR00775">
    <property type="entry name" value="HEATSHOCK90"/>
</dbReference>
<proteinExistence type="inferred from homology"/>
<evidence type="ECO:0000256" key="10">
    <source>
        <dbReference type="ARBA" id="ARBA00080411"/>
    </source>
</evidence>
<gene>
    <name evidence="12" type="ORF">EDB95_3485</name>
</gene>
<accession>A0A4R8DE42</accession>
<dbReference type="RefSeq" id="WP_133995264.1">
    <property type="nucleotide sequence ID" value="NZ_SODV01000002.1"/>
</dbReference>
<dbReference type="OrthoDB" id="9802640at2"/>
<evidence type="ECO:0000256" key="6">
    <source>
        <dbReference type="ARBA" id="ARBA00023186"/>
    </source>
</evidence>
<name>A0A4R8DE42_9BACT</name>
<evidence type="ECO:0000256" key="1">
    <source>
        <dbReference type="ARBA" id="ARBA00008239"/>
    </source>
</evidence>
<dbReference type="GO" id="GO:0016887">
    <property type="term" value="F:ATP hydrolysis activity"/>
    <property type="evidence" value="ECO:0007669"/>
    <property type="project" value="InterPro"/>
</dbReference>